<dbReference type="InterPro" id="IPR037069">
    <property type="entry name" value="AcylCoA_DH/ox_N_sf"/>
</dbReference>
<accession>A0ABY4W0T2</accession>
<organism evidence="8 9">
    <name type="scientific">Sneathiella marina</name>
    <dbReference type="NCBI Taxonomy" id="2950108"/>
    <lineage>
        <taxon>Bacteria</taxon>
        <taxon>Pseudomonadati</taxon>
        <taxon>Pseudomonadota</taxon>
        <taxon>Alphaproteobacteria</taxon>
        <taxon>Sneathiellales</taxon>
        <taxon>Sneathiellaceae</taxon>
        <taxon>Sneathiella</taxon>
    </lineage>
</organism>
<feature type="domain" description="Acyl-CoA dehydrogenase/oxidase C-terminal" evidence="6">
    <location>
        <begin position="217"/>
        <end position="356"/>
    </location>
</feature>
<keyword evidence="9" id="KW-1185">Reference proteome</keyword>
<evidence type="ECO:0000259" key="6">
    <source>
        <dbReference type="Pfam" id="PF00441"/>
    </source>
</evidence>
<evidence type="ECO:0000256" key="2">
    <source>
        <dbReference type="ARBA" id="ARBA00009347"/>
    </source>
</evidence>
<keyword evidence="4" id="KW-0274">FAD</keyword>
<dbReference type="EMBL" id="CP098747">
    <property type="protein sequence ID" value="USG60735.1"/>
    <property type="molecule type" value="Genomic_DNA"/>
</dbReference>
<dbReference type="PANTHER" id="PTHR43884:SF20">
    <property type="entry name" value="ACYL-COA DEHYDROGENASE FADE28"/>
    <property type="match status" value="1"/>
</dbReference>
<dbReference type="InterPro" id="IPR009100">
    <property type="entry name" value="AcylCoA_DH/oxidase_NM_dom_sf"/>
</dbReference>
<dbReference type="Gene3D" id="1.20.140.10">
    <property type="entry name" value="Butyryl-CoA Dehydrogenase, subunit A, domain 3"/>
    <property type="match status" value="1"/>
</dbReference>
<name>A0ABY4W0T2_9PROT</name>
<evidence type="ECO:0000313" key="8">
    <source>
        <dbReference type="EMBL" id="USG60735.1"/>
    </source>
</evidence>
<dbReference type="SUPFAM" id="SSF47203">
    <property type="entry name" value="Acyl-CoA dehydrogenase C-terminal domain-like"/>
    <property type="match status" value="1"/>
</dbReference>
<evidence type="ECO:0000256" key="4">
    <source>
        <dbReference type="ARBA" id="ARBA00022827"/>
    </source>
</evidence>
<proteinExistence type="inferred from homology"/>
<dbReference type="Proteomes" id="UP001056291">
    <property type="component" value="Chromosome"/>
</dbReference>
<dbReference type="InterPro" id="IPR036250">
    <property type="entry name" value="AcylCo_DH-like_C"/>
</dbReference>
<dbReference type="PANTHER" id="PTHR43884">
    <property type="entry name" value="ACYL-COA DEHYDROGENASE"/>
    <property type="match status" value="1"/>
</dbReference>
<dbReference type="Pfam" id="PF00441">
    <property type="entry name" value="Acyl-CoA_dh_1"/>
    <property type="match status" value="1"/>
</dbReference>
<evidence type="ECO:0000259" key="7">
    <source>
        <dbReference type="Pfam" id="PF02771"/>
    </source>
</evidence>
<keyword evidence="3" id="KW-0285">Flavoprotein</keyword>
<comment type="similarity">
    <text evidence="2">Belongs to the acyl-CoA dehydrogenase family.</text>
</comment>
<dbReference type="InterPro" id="IPR046373">
    <property type="entry name" value="Acyl-CoA_Oxase/DH_mid-dom_sf"/>
</dbReference>
<sequence>MYFGLSDEQLMIQNSFRGSLERNVTLDSIRRISTGDEPFDGALWQELSGLGMTALLIPEQYGGAALGLIEAVVVAEELGKSAAPVPFVGTAVVAPLAIMLMADETQKSEWLPRLADGSVRIGVAISELASGARRGSGLTEENGTLTGTASFVIDAAGADAFVVADRQQGFHLVGADSPGLEIIHSPTIDGTRPIAELKFQNVQASGLPQTTSDKIDRVLNAGRIILAAESFGAGQEMLRQAVAYAKDRKQFDRAIGSFQAVKHMCAEMAAELQPCQALIWYAAYAFDVMSDDAELSGLLAKSQMDDVGRFVARTATEVHGGMGYTDLMGLHFWFKRIGFNRATWGAPEKLRADAARLQGLG</sequence>
<dbReference type="RefSeq" id="WP_251933615.1">
    <property type="nucleotide sequence ID" value="NZ_CP098747.1"/>
</dbReference>
<gene>
    <name evidence="8" type="ORF">NBZ79_16360</name>
</gene>
<keyword evidence="5" id="KW-0560">Oxidoreductase</keyword>
<evidence type="ECO:0000256" key="3">
    <source>
        <dbReference type="ARBA" id="ARBA00022630"/>
    </source>
</evidence>
<reference evidence="8" key="1">
    <citation type="submission" date="2022-06" db="EMBL/GenBank/DDBJ databases">
        <title>Sneathiella actinostolidae sp. nov., isolated from a sea anemonein the Western Pacific Ocean.</title>
        <authorList>
            <person name="Wei M.J."/>
        </authorList>
    </citation>
    <scope>NUCLEOTIDE SEQUENCE</scope>
    <source>
        <strain evidence="8">PHK-P5</strain>
    </source>
</reference>
<evidence type="ECO:0000256" key="1">
    <source>
        <dbReference type="ARBA" id="ARBA00001974"/>
    </source>
</evidence>
<dbReference type="InterPro" id="IPR009075">
    <property type="entry name" value="AcylCo_DH/oxidase_C"/>
</dbReference>
<dbReference type="Gene3D" id="1.10.540.10">
    <property type="entry name" value="Acyl-CoA dehydrogenase/oxidase, N-terminal domain"/>
    <property type="match status" value="1"/>
</dbReference>
<evidence type="ECO:0000313" key="9">
    <source>
        <dbReference type="Proteomes" id="UP001056291"/>
    </source>
</evidence>
<dbReference type="SUPFAM" id="SSF56645">
    <property type="entry name" value="Acyl-CoA dehydrogenase NM domain-like"/>
    <property type="match status" value="1"/>
</dbReference>
<evidence type="ECO:0000256" key="5">
    <source>
        <dbReference type="ARBA" id="ARBA00023002"/>
    </source>
</evidence>
<feature type="domain" description="Acyl-CoA dehydrogenase/oxidase N-terminal" evidence="7">
    <location>
        <begin position="6"/>
        <end position="117"/>
    </location>
</feature>
<dbReference type="Gene3D" id="2.40.110.10">
    <property type="entry name" value="Butyryl-CoA Dehydrogenase, subunit A, domain 2"/>
    <property type="match status" value="1"/>
</dbReference>
<comment type="cofactor">
    <cofactor evidence="1">
        <name>FAD</name>
        <dbReference type="ChEBI" id="CHEBI:57692"/>
    </cofactor>
</comment>
<dbReference type="InterPro" id="IPR013786">
    <property type="entry name" value="AcylCoA_DH/ox_N"/>
</dbReference>
<protein>
    <submittedName>
        <fullName evidence="8">Acyl-CoA/acyl-ACP dehydrogenase</fullName>
    </submittedName>
</protein>
<dbReference type="Pfam" id="PF02771">
    <property type="entry name" value="Acyl-CoA_dh_N"/>
    <property type="match status" value="1"/>
</dbReference>